<keyword evidence="6" id="KW-1185">Reference proteome</keyword>
<dbReference type="PROSITE" id="PS50011">
    <property type="entry name" value="PROTEIN_KINASE_DOM"/>
    <property type="match status" value="1"/>
</dbReference>
<dbReference type="PROSITE" id="PS51782">
    <property type="entry name" value="LYSM"/>
    <property type="match status" value="1"/>
</dbReference>
<dbReference type="InterPro" id="IPR018392">
    <property type="entry name" value="LysM"/>
</dbReference>
<feature type="chain" id="PRO_5002891694" evidence="2">
    <location>
        <begin position="18"/>
        <end position="607"/>
    </location>
</feature>
<protein>
    <submittedName>
        <fullName evidence="5">Serine-threonine protein kinase, plant-type, putative</fullName>
    </submittedName>
</protein>
<evidence type="ECO:0000256" key="2">
    <source>
        <dbReference type="SAM" id="SignalP"/>
    </source>
</evidence>
<dbReference type="Pfam" id="PF07714">
    <property type="entry name" value="PK_Tyr_Ser-Thr"/>
    <property type="match status" value="1"/>
</dbReference>
<dbReference type="eggNOG" id="ENOG502QRGJ">
    <property type="taxonomic scope" value="Eukaryota"/>
</dbReference>
<sequence length="607" mass="67515">MSFLWFLILVYPSSIQAQQYYDKSDCLEGTNNPGSRYICNSNPKSCSTFLVYRANQHFNTISNVSRLFQRDSEELLRLNNLSFPSEILEQGREVLVPVTCSCIGTFFQVSISYKVPDKTTLSEIACSLFEGLVKLHTLIEENPSENNDIKVDSELDIPLRCACPDKLSTRSEVQYLVTYPLLEGDALNVLSQKFGISTIDLWAANHLEPLPTVYPNTTILVPLKKPPVINFNIPSSPPPIPGFLPTITVENTTSTKLMTLYVSVSVVGFCLIIISLVACGCYAKVFRKRKIDKLQSFNTRSSPSSPRSGQIGSSGTSCISPDLLVGIKYSLKNYSIDDLRKATEDFSKENKIGDRAYKGLINNVEMMVKQLKFEETRQIIDVHSKINHINIVKLIGVCYGDNDFSWSYLVFELPVNGSLRDCLSKSSSSLRWHRRTQIAFDIATGLHYLHYCIFPSYAHMSVNSRNIFVTANGRAKLANIKFTAESTTGNQDTQNAEGWTVPESILYGSASDKVDTFAFGVVLLELLSGREDTDGKLSKECIGFLGGDASEGGCFEQLQSFIDPCLKEDYPLSEALCLSVLAKACVADDPLHRPSMDNILKVLVRLV</sequence>
<keyword evidence="1" id="KW-0472">Membrane</keyword>
<evidence type="ECO:0000259" key="4">
    <source>
        <dbReference type="PROSITE" id="PS51782"/>
    </source>
</evidence>
<gene>
    <name evidence="5" type="ORF">RCOM_0544130</name>
</gene>
<dbReference type="Pfam" id="PF23446">
    <property type="entry name" value="LysM1_NFP_LYK"/>
    <property type="match status" value="1"/>
</dbReference>
<dbReference type="PANTHER" id="PTHR45927:SF10">
    <property type="entry name" value="LYSM-DOMAIN RECEPTOR-LIKE KINASE"/>
    <property type="match status" value="1"/>
</dbReference>
<dbReference type="Proteomes" id="UP000008311">
    <property type="component" value="Unassembled WGS sequence"/>
</dbReference>
<dbReference type="KEGG" id="rcu:8264880"/>
<keyword evidence="1" id="KW-0812">Transmembrane</keyword>
<dbReference type="OrthoDB" id="60033at2759"/>
<keyword evidence="2" id="KW-0732">Signal</keyword>
<dbReference type="InterPro" id="IPR000719">
    <property type="entry name" value="Prot_kinase_dom"/>
</dbReference>
<dbReference type="Pfam" id="PF23473">
    <property type="entry name" value="LysM3_LYK4_5"/>
    <property type="match status" value="1"/>
</dbReference>
<dbReference type="InParanoid" id="B9STU7"/>
<name>B9STU7_RICCO</name>
<dbReference type="AlphaFoldDB" id="B9STU7"/>
<dbReference type="InterPro" id="IPR056561">
    <property type="entry name" value="NFP_LYK_LysM1"/>
</dbReference>
<dbReference type="InterPro" id="IPR011009">
    <property type="entry name" value="Kinase-like_dom_sf"/>
</dbReference>
<dbReference type="CDD" id="cd00118">
    <property type="entry name" value="LysM"/>
    <property type="match status" value="1"/>
</dbReference>
<dbReference type="InterPro" id="IPR056563">
    <property type="entry name" value="LysM3_LYK4_5"/>
</dbReference>
<feature type="domain" description="LysM" evidence="4">
    <location>
        <begin position="177"/>
        <end position="221"/>
    </location>
</feature>
<dbReference type="InterPro" id="IPR056562">
    <property type="entry name" value="LysM2_CERK1_LYK3_4_5"/>
</dbReference>
<dbReference type="InterPro" id="IPR052611">
    <property type="entry name" value="Plant_RLK_LysM"/>
</dbReference>
<evidence type="ECO:0000313" key="5">
    <source>
        <dbReference type="EMBL" id="EEF32942.1"/>
    </source>
</evidence>
<dbReference type="Pfam" id="PF23472">
    <property type="entry name" value="LysM2_CERK1_LYK3_4_5"/>
    <property type="match status" value="1"/>
</dbReference>
<evidence type="ECO:0000313" key="6">
    <source>
        <dbReference type="Proteomes" id="UP000008311"/>
    </source>
</evidence>
<dbReference type="PANTHER" id="PTHR45927">
    <property type="entry name" value="LYSM-DOMAIN RECEPTOR-LIKE KINASE-RELATED"/>
    <property type="match status" value="1"/>
</dbReference>
<dbReference type="Gene3D" id="3.30.200.20">
    <property type="entry name" value="Phosphorylase Kinase, domain 1"/>
    <property type="match status" value="1"/>
</dbReference>
<dbReference type="SUPFAM" id="SSF56112">
    <property type="entry name" value="Protein kinase-like (PK-like)"/>
    <property type="match status" value="1"/>
</dbReference>
<dbReference type="STRING" id="3988.B9STU7"/>
<dbReference type="EMBL" id="EQ974135">
    <property type="protein sequence ID" value="EEF32942.1"/>
    <property type="molecule type" value="Genomic_DNA"/>
</dbReference>
<organism evidence="5 6">
    <name type="scientific">Ricinus communis</name>
    <name type="common">Castor bean</name>
    <dbReference type="NCBI Taxonomy" id="3988"/>
    <lineage>
        <taxon>Eukaryota</taxon>
        <taxon>Viridiplantae</taxon>
        <taxon>Streptophyta</taxon>
        <taxon>Embryophyta</taxon>
        <taxon>Tracheophyta</taxon>
        <taxon>Spermatophyta</taxon>
        <taxon>Magnoliopsida</taxon>
        <taxon>eudicotyledons</taxon>
        <taxon>Gunneridae</taxon>
        <taxon>Pentapetalae</taxon>
        <taxon>rosids</taxon>
        <taxon>fabids</taxon>
        <taxon>Malpighiales</taxon>
        <taxon>Euphorbiaceae</taxon>
        <taxon>Acalyphoideae</taxon>
        <taxon>Acalypheae</taxon>
        <taxon>Ricinus</taxon>
    </lineage>
</organism>
<dbReference type="GO" id="GO:0005886">
    <property type="term" value="C:plasma membrane"/>
    <property type="evidence" value="ECO:0007669"/>
    <property type="project" value="UniProtKB-ARBA"/>
</dbReference>
<evidence type="ECO:0000256" key="1">
    <source>
        <dbReference type="SAM" id="Phobius"/>
    </source>
</evidence>
<dbReference type="Gene3D" id="1.10.510.10">
    <property type="entry name" value="Transferase(Phosphotransferase) domain 1"/>
    <property type="match status" value="1"/>
</dbReference>
<keyword evidence="5" id="KW-0808">Transferase</keyword>
<accession>B9STU7</accession>
<feature type="domain" description="Protein kinase" evidence="3">
    <location>
        <begin position="271"/>
        <end position="606"/>
    </location>
</feature>
<keyword evidence="1" id="KW-1133">Transmembrane helix</keyword>
<dbReference type="InterPro" id="IPR001245">
    <property type="entry name" value="Ser-Thr/Tyr_kinase_cat_dom"/>
</dbReference>
<keyword evidence="5" id="KW-0418">Kinase</keyword>
<dbReference type="GO" id="GO:0005524">
    <property type="term" value="F:ATP binding"/>
    <property type="evidence" value="ECO:0007669"/>
    <property type="project" value="InterPro"/>
</dbReference>
<dbReference type="GO" id="GO:0004672">
    <property type="term" value="F:protein kinase activity"/>
    <property type="evidence" value="ECO:0007669"/>
    <property type="project" value="InterPro"/>
</dbReference>
<proteinExistence type="predicted"/>
<feature type="signal peptide" evidence="2">
    <location>
        <begin position="1"/>
        <end position="17"/>
    </location>
</feature>
<evidence type="ECO:0000259" key="3">
    <source>
        <dbReference type="PROSITE" id="PS50011"/>
    </source>
</evidence>
<feature type="transmembrane region" description="Helical" evidence="1">
    <location>
        <begin position="260"/>
        <end position="283"/>
    </location>
</feature>
<reference evidence="6" key="1">
    <citation type="journal article" date="2010" name="Nat. Biotechnol.">
        <title>Draft genome sequence of the oilseed species Ricinus communis.</title>
        <authorList>
            <person name="Chan A.P."/>
            <person name="Crabtree J."/>
            <person name="Zhao Q."/>
            <person name="Lorenzi H."/>
            <person name="Orvis J."/>
            <person name="Puiu D."/>
            <person name="Melake-Berhan A."/>
            <person name="Jones K.M."/>
            <person name="Redman J."/>
            <person name="Chen G."/>
            <person name="Cahoon E.B."/>
            <person name="Gedil M."/>
            <person name="Stanke M."/>
            <person name="Haas B.J."/>
            <person name="Wortman J.R."/>
            <person name="Fraser-Liggett C.M."/>
            <person name="Ravel J."/>
            <person name="Rabinowicz P.D."/>
        </authorList>
    </citation>
    <scope>NUCLEOTIDE SEQUENCE [LARGE SCALE GENOMIC DNA]</scope>
    <source>
        <strain evidence="6">cv. Hale</strain>
    </source>
</reference>